<dbReference type="OrthoDB" id="9786919at2"/>
<evidence type="ECO:0000256" key="2">
    <source>
        <dbReference type="ARBA" id="ARBA00004651"/>
    </source>
</evidence>
<keyword evidence="4" id="KW-1003">Cell membrane</keyword>
<dbReference type="CDD" id="cd00082">
    <property type="entry name" value="HisKA"/>
    <property type="match status" value="1"/>
</dbReference>
<evidence type="ECO:0000256" key="7">
    <source>
        <dbReference type="ARBA" id="ARBA00022777"/>
    </source>
</evidence>
<evidence type="ECO:0000313" key="11">
    <source>
        <dbReference type="EMBL" id="KAB8189117.1"/>
    </source>
</evidence>
<feature type="domain" description="Histidine kinase" evidence="10">
    <location>
        <begin position="33"/>
        <end position="240"/>
    </location>
</feature>
<dbReference type="Pfam" id="PF00512">
    <property type="entry name" value="HisKA"/>
    <property type="match status" value="1"/>
</dbReference>
<dbReference type="AlphaFoldDB" id="A0A5C4VIV7"/>
<dbReference type="PANTHER" id="PTHR44936">
    <property type="entry name" value="SENSOR PROTEIN CREC"/>
    <property type="match status" value="1"/>
</dbReference>
<protein>
    <recommendedName>
        <fullName evidence="3">histidine kinase</fullName>
        <ecNumber evidence="3">2.7.13.3</ecNumber>
    </recommendedName>
</protein>
<comment type="caution">
    <text evidence="11">The sequence shown here is derived from an EMBL/GenBank/DDBJ whole genome shotgun (WGS) entry which is preliminary data.</text>
</comment>
<keyword evidence="12" id="KW-1185">Reference proteome</keyword>
<dbReference type="RefSeq" id="WP_139635714.1">
    <property type="nucleotide sequence ID" value="NZ_VDLX02000021.1"/>
</dbReference>
<keyword evidence="9" id="KW-0843">Virulence</keyword>
<dbReference type="SMART" id="SM00387">
    <property type="entry name" value="HATPase_c"/>
    <property type="match status" value="1"/>
</dbReference>
<dbReference type="PROSITE" id="PS50109">
    <property type="entry name" value="HIS_KIN"/>
    <property type="match status" value="1"/>
</dbReference>
<dbReference type="Gene3D" id="1.10.287.130">
    <property type="match status" value="1"/>
</dbReference>
<keyword evidence="6" id="KW-0808">Transferase</keyword>
<dbReference type="GO" id="GO:0000155">
    <property type="term" value="F:phosphorelay sensor kinase activity"/>
    <property type="evidence" value="ECO:0007669"/>
    <property type="project" value="InterPro"/>
</dbReference>
<dbReference type="InterPro" id="IPR005467">
    <property type="entry name" value="His_kinase_dom"/>
</dbReference>
<evidence type="ECO:0000256" key="8">
    <source>
        <dbReference type="ARBA" id="ARBA00023012"/>
    </source>
</evidence>
<dbReference type="EC" id="2.7.13.3" evidence="3"/>
<dbReference type="InterPro" id="IPR003594">
    <property type="entry name" value="HATPase_dom"/>
</dbReference>
<evidence type="ECO:0000256" key="4">
    <source>
        <dbReference type="ARBA" id="ARBA00022475"/>
    </source>
</evidence>
<keyword evidence="8" id="KW-0902">Two-component regulatory system</keyword>
<sequence length="258" mass="28545">MTCRPVPVSRETGQRAQEYPDRTLDRARQLTADASHEMRTPLAGLRAELEEARMHPHQTDLSEVLDCALRDVERLEAIVADLLFLAQVGTNLPSEQEMLDLAELVRAEASRRSFGVEIHVKFAREATISAVRVQINRLLANLLDNAQRHARRSVQVQVRRHGAVIELAIADDGPGIAAPDRERIFERFARLDASRSRDKGGVGLGLAIARDVALAHHGSLHVEDSPTGGARFVLRLPANMPIIKTWTSHPSRVHGDGE</sequence>
<organism evidence="11 12">
    <name type="scientific">Nonomuraea phyllanthi</name>
    <dbReference type="NCBI Taxonomy" id="2219224"/>
    <lineage>
        <taxon>Bacteria</taxon>
        <taxon>Bacillati</taxon>
        <taxon>Actinomycetota</taxon>
        <taxon>Actinomycetes</taxon>
        <taxon>Streptosporangiales</taxon>
        <taxon>Streptosporangiaceae</taxon>
        <taxon>Nonomuraea</taxon>
    </lineage>
</organism>
<evidence type="ECO:0000259" key="10">
    <source>
        <dbReference type="PROSITE" id="PS50109"/>
    </source>
</evidence>
<dbReference type="EMBL" id="VDLX02000021">
    <property type="protein sequence ID" value="KAB8189117.1"/>
    <property type="molecule type" value="Genomic_DNA"/>
</dbReference>
<dbReference type="Gene3D" id="3.30.565.10">
    <property type="entry name" value="Histidine kinase-like ATPase, C-terminal domain"/>
    <property type="match status" value="1"/>
</dbReference>
<dbReference type="SUPFAM" id="SSF55874">
    <property type="entry name" value="ATPase domain of HSP90 chaperone/DNA topoisomerase II/histidine kinase"/>
    <property type="match status" value="1"/>
</dbReference>
<evidence type="ECO:0000256" key="5">
    <source>
        <dbReference type="ARBA" id="ARBA00022553"/>
    </source>
</evidence>
<dbReference type="InterPro" id="IPR004358">
    <property type="entry name" value="Sig_transdc_His_kin-like_C"/>
</dbReference>
<dbReference type="PRINTS" id="PR00344">
    <property type="entry name" value="BCTRLSENSOR"/>
</dbReference>
<proteinExistence type="predicted"/>
<dbReference type="PANTHER" id="PTHR44936:SF9">
    <property type="entry name" value="SENSOR PROTEIN CREC"/>
    <property type="match status" value="1"/>
</dbReference>
<comment type="subcellular location">
    <subcellularLocation>
        <location evidence="2">Cell membrane</location>
        <topology evidence="2">Multi-pass membrane protein</topology>
    </subcellularLocation>
</comment>
<dbReference type="Pfam" id="PF02518">
    <property type="entry name" value="HATPase_c"/>
    <property type="match status" value="1"/>
</dbReference>
<dbReference type="InterPro" id="IPR036097">
    <property type="entry name" value="HisK_dim/P_sf"/>
</dbReference>
<dbReference type="SUPFAM" id="SSF47384">
    <property type="entry name" value="Homodimeric domain of signal transducing histidine kinase"/>
    <property type="match status" value="1"/>
</dbReference>
<evidence type="ECO:0000313" key="12">
    <source>
        <dbReference type="Proteomes" id="UP000312512"/>
    </source>
</evidence>
<dbReference type="Proteomes" id="UP000312512">
    <property type="component" value="Unassembled WGS sequence"/>
</dbReference>
<evidence type="ECO:0000256" key="9">
    <source>
        <dbReference type="ARBA" id="ARBA00023026"/>
    </source>
</evidence>
<keyword evidence="7" id="KW-0418">Kinase</keyword>
<dbReference type="GO" id="GO:0005886">
    <property type="term" value="C:plasma membrane"/>
    <property type="evidence" value="ECO:0007669"/>
    <property type="project" value="UniProtKB-SubCell"/>
</dbReference>
<keyword evidence="5" id="KW-0597">Phosphoprotein</keyword>
<dbReference type="InterPro" id="IPR050980">
    <property type="entry name" value="2C_sensor_his_kinase"/>
</dbReference>
<dbReference type="SMART" id="SM00388">
    <property type="entry name" value="HisKA"/>
    <property type="match status" value="1"/>
</dbReference>
<gene>
    <name evidence="11" type="ORF">FH608_040415</name>
</gene>
<dbReference type="InterPro" id="IPR036890">
    <property type="entry name" value="HATPase_C_sf"/>
</dbReference>
<keyword evidence="4" id="KW-0472">Membrane</keyword>
<evidence type="ECO:0000256" key="1">
    <source>
        <dbReference type="ARBA" id="ARBA00000085"/>
    </source>
</evidence>
<accession>A0A5C4VIV7</accession>
<reference evidence="11 12" key="1">
    <citation type="submission" date="2019-10" db="EMBL/GenBank/DDBJ databases">
        <title>Nonomuraea sp. nov., isolated from Phyllanthus amarus.</title>
        <authorList>
            <person name="Klykleung N."/>
            <person name="Tanasupawat S."/>
        </authorList>
    </citation>
    <scope>NUCLEOTIDE SEQUENCE [LARGE SCALE GENOMIC DNA]</scope>
    <source>
        <strain evidence="11 12">PA1-10</strain>
    </source>
</reference>
<dbReference type="InterPro" id="IPR003661">
    <property type="entry name" value="HisK_dim/P_dom"/>
</dbReference>
<evidence type="ECO:0000256" key="6">
    <source>
        <dbReference type="ARBA" id="ARBA00022679"/>
    </source>
</evidence>
<evidence type="ECO:0000256" key="3">
    <source>
        <dbReference type="ARBA" id="ARBA00012438"/>
    </source>
</evidence>
<name>A0A5C4VIV7_9ACTN</name>
<comment type="catalytic activity">
    <reaction evidence="1">
        <text>ATP + protein L-histidine = ADP + protein N-phospho-L-histidine.</text>
        <dbReference type="EC" id="2.7.13.3"/>
    </reaction>
</comment>